<dbReference type="GO" id="GO:0031175">
    <property type="term" value="P:neuron projection development"/>
    <property type="evidence" value="ECO:0007669"/>
    <property type="project" value="TreeGrafter"/>
</dbReference>
<dbReference type="PANTHER" id="PTHR13255">
    <property type="entry name" value="ATAXIN-10"/>
    <property type="match status" value="1"/>
</dbReference>
<dbReference type="PANTHER" id="PTHR13255:SF0">
    <property type="entry name" value="ATAXIN-10"/>
    <property type="match status" value="1"/>
</dbReference>
<evidence type="ECO:0000313" key="2">
    <source>
        <dbReference type="Proteomes" id="UP000700334"/>
    </source>
</evidence>
<keyword evidence="2" id="KW-1185">Reference proteome</keyword>
<name>A0A8J6AIP3_GALPY</name>
<dbReference type="Proteomes" id="UP000700334">
    <property type="component" value="Unassembled WGS sequence"/>
</dbReference>
<reference evidence="1" key="1">
    <citation type="journal article" date="2021" name="Evol. Appl.">
        <title>The genome of the Pyrenean desman and the effects of bottlenecks and inbreeding on the genomic landscape of an endangered species.</title>
        <authorList>
            <person name="Escoda L."/>
            <person name="Castresana J."/>
        </authorList>
    </citation>
    <scope>NUCLEOTIDE SEQUENCE</scope>
    <source>
        <strain evidence="1">IBE-C5619</strain>
    </source>
</reference>
<dbReference type="EMBL" id="JAGFMF010011642">
    <property type="protein sequence ID" value="KAG8517960.1"/>
    <property type="molecule type" value="Genomic_DNA"/>
</dbReference>
<comment type="caution">
    <text evidence="1">The sequence shown here is derived from an EMBL/GenBank/DDBJ whole genome shotgun (WGS) entry which is preliminary data.</text>
</comment>
<gene>
    <name evidence="1" type="ORF">J0S82_011004</name>
</gene>
<accession>A0A8J6AIP3</accession>
<evidence type="ECO:0000313" key="1">
    <source>
        <dbReference type="EMBL" id="KAG8517960.1"/>
    </source>
</evidence>
<proteinExistence type="predicted"/>
<dbReference type="OrthoDB" id="379794at2759"/>
<dbReference type="InterPro" id="IPR051374">
    <property type="entry name" value="Ataxin-10/CTR86_families"/>
</dbReference>
<sequence>MGLLVACSKRGCGRRVAVPVRAAVLSGFSPQVPEETRWRRAEKAGLGSGPGGAPRRPLRFPLCQPGPRAASAAAPVLHRLKAGLARGWPSGPAGCPSLAGLSAPPGVGAPPCTAGLRLSRCISLHQTSPLAFRFLIVTDHFLKSPELVKAMYAKMSNQERVTLLDLTIARVAGDEPLPADDVPAFLGHAQLVASTFVDRCRAVLRLSSEPHAEDEEALTTIRLLDILCEMTTHVELLRGLQAFPGLLEGAIDLLRLIHISGNDAANIFSTAGCIKGGGDVANTVEGFKSHLIRLIGNLCYKHKENQDKVGGWRVRGLWGRVSTTAGVRRVLTFSEWNVQAALTTVSSGPWPRVVPGGRRRVLAGPALGAHSAALRLGAGALDRNCGQCEVGPGHGWLLPARLSTPQTQREQCARGVGTRGVRAVSSPLWPPVPSRRALRPPSPCFCLGQRRAGGGGPCRVGTHLAATVGPGASGSTPDSGQLTVVGTREAGRAQACQRWPL</sequence>
<protein>
    <submittedName>
        <fullName evidence="1">Ataxin-10</fullName>
    </submittedName>
</protein>
<dbReference type="GO" id="GO:0005829">
    <property type="term" value="C:cytosol"/>
    <property type="evidence" value="ECO:0007669"/>
    <property type="project" value="TreeGrafter"/>
</dbReference>
<organism evidence="1 2">
    <name type="scientific">Galemys pyrenaicus</name>
    <name type="common">Iberian desman</name>
    <name type="synonym">Pyrenean desman</name>
    <dbReference type="NCBI Taxonomy" id="202257"/>
    <lineage>
        <taxon>Eukaryota</taxon>
        <taxon>Metazoa</taxon>
        <taxon>Chordata</taxon>
        <taxon>Craniata</taxon>
        <taxon>Vertebrata</taxon>
        <taxon>Euteleostomi</taxon>
        <taxon>Mammalia</taxon>
        <taxon>Eutheria</taxon>
        <taxon>Laurasiatheria</taxon>
        <taxon>Eulipotyphla</taxon>
        <taxon>Talpidae</taxon>
        <taxon>Galemys</taxon>
    </lineage>
</organism>
<dbReference type="AlphaFoldDB" id="A0A8J6AIP3"/>